<dbReference type="EMBL" id="KV441389">
    <property type="protein sequence ID" value="OAF61657.1"/>
    <property type="molecule type" value="Genomic_DNA"/>
</dbReference>
<feature type="compositionally biased region" description="Basic and acidic residues" evidence="1">
    <location>
        <begin position="322"/>
        <end position="354"/>
    </location>
</feature>
<proteinExistence type="predicted"/>
<gene>
    <name evidence="2" type="ORF">VC83_01844</name>
</gene>
<protein>
    <submittedName>
        <fullName evidence="2">Uncharacterized protein</fullName>
    </submittedName>
</protein>
<name>A0A177AHU5_9PEZI</name>
<dbReference type="AlphaFoldDB" id="A0A177AHU5"/>
<sequence length="366" mass="40886">MNIQAQSLQHATPPESFTSPPLTPPPTEEKATSSASRIIKQIIKEIGDRQQGRSSTDVPWAGYTLDPEGYQVLLDQLQSDDSLWGFLQDKLRYDYFPSANQFVLRMPTIVHERFIAQIVEEIQVQLKSVTGESAQFANKIGSYGSASITFPDQDYGKHDPDAQFHHSDAPYPGVVFEVSYAQKRKDLARLADDYILGSDSDIGVVIGLDIEYRGSKKATLSVWRPNVITNDVGEKELVAEQVVTNQVFRHSNGDPGKSGLQLRLRDFTTAALAEGRLRDPIDISAATLCTFLEHAEERASFIKRQSSVVSSAKPWTRKRRREATPPEGLRRMDEKRFRTDENKVEDQATKDDSSYKTGSTSGVESS</sequence>
<reference evidence="2" key="1">
    <citation type="submission" date="2016-03" db="EMBL/GenBank/DDBJ databases">
        <title>Updated assembly of Pseudogymnoascus destructans, the fungus causing white-nose syndrome of bats.</title>
        <authorList>
            <person name="Palmer J.M."/>
            <person name="Drees K.P."/>
            <person name="Foster J.T."/>
            <person name="Lindner D.L."/>
        </authorList>
    </citation>
    <scope>NUCLEOTIDE SEQUENCE [LARGE SCALE GENOMIC DNA]</scope>
    <source>
        <strain evidence="2">20631-21</strain>
    </source>
</reference>
<organism evidence="2">
    <name type="scientific">Pseudogymnoascus destructans</name>
    <dbReference type="NCBI Taxonomy" id="655981"/>
    <lineage>
        <taxon>Eukaryota</taxon>
        <taxon>Fungi</taxon>
        <taxon>Dikarya</taxon>
        <taxon>Ascomycota</taxon>
        <taxon>Pezizomycotina</taxon>
        <taxon>Leotiomycetes</taxon>
        <taxon>Thelebolales</taxon>
        <taxon>Thelebolaceae</taxon>
        <taxon>Pseudogymnoascus</taxon>
    </lineage>
</organism>
<dbReference type="GeneID" id="36284931"/>
<dbReference type="RefSeq" id="XP_024326931.1">
    <property type="nucleotide sequence ID" value="XM_024465516.1"/>
</dbReference>
<dbReference type="eggNOG" id="ENOG502SN70">
    <property type="taxonomic scope" value="Eukaryota"/>
</dbReference>
<evidence type="ECO:0000256" key="1">
    <source>
        <dbReference type="SAM" id="MobiDB-lite"/>
    </source>
</evidence>
<accession>A0A177AHU5</accession>
<feature type="compositionally biased region" description="Polar residues" evidence="1">
    <location>
        <begin position="1"/>
        <end position="10"/>
    </location>
</feature>
<feature type="region of interest" description="Disordered" evidence="1">
    <location>
        <begin position="312"/>
        <end position="366"/>
    </location>
</feature>
<dbReference type="VEuPathDB" id="FungiDB:GMDG_03780"/>
<feature type="compositionally biased region" description="Polar residues" evidence="1">
    <location>
        <begin position="355"/>
        <end position="366"/>
    </location>
</feature>
<dbReference type="OrthoDB" id="3485856at2759"/>
<feature type="region of interest" description="Disordered" evidence="1">
    <location>
        <begin position="1"/>
        <end position="34"/>
    </location>
</feature>
<evidence type="ECO:0000313" key="2">
    <source>
        <dbReference type="EMBL" id="OAF61657.1"/>
    </source>
</evidence>
<dbReference type="Proteomes" id="UP000077154">
    <property type="component" value="Unassembled WGS sequence"/>
</dbReference>